<dbReference type="PROSITE" id="PS00622">
    <property type="entry name" value="HTH_LUXR_1"/>
    <property type="match status" value="1"/>
</dbReference>
<dbReference type="SMART" id="SM00421">
    <property type="entry name" value="HTH_LUXR"/>
    <property type="match status" value="1"/>
</dbReference>
<dbReference type="PANTHER" id="PTHR43214:SF42">
    <property type="entry name" value="TRANSCRIPTIONAL REGULATORY PROTEIN DESR"/>
    <property type="match status" value="1"/>
</dbReference>
<protein>
    <submittedName>
        <fullName evidence="5">Response regulator transcription factor</fullName>
    </submittedName>
</protein>
<keyword evidence="1" id="KW-0238">DNA-binding</keyword>
<dbReference type="PROSITE" id="PS50043">
    <property type="entry name" value="HTH_LUXR_2"/>
    <property type="match status" value="1"/>
</dbReference>
<dbReference type="SUPFAM" id="SSF46894">
    <property type="entry name" value="C-terminal effector domain of the bipartite response regulators"/>
    <property type="match status" value="1"/>
</dbReference>
<organism evidence="5 6">
    <name type="scientific">Auritidibacter ignavus</name>
    <dbReference type="NCBI Taxonomy" id="678932"/>
    <lineage>
        <taxon>Bacteria</taxon>
        <taxon>Bacillati</taxon>
        <taxon>Actinomycetota</taxon>
        <taxon>Actinomycetes</taxon>
        <taxon>Micrococcales</taxon>
        <taxon>Micrococcaceae</taxon>
        <taxon>Auritidibacter</taxon>
    </lineage>
</organism>
<dbReference type="CDD" id="cd06170">
    <property type="entry name" value="LuxR_C_like"/>
    <property type="match status" value="1"/>
</dbReference>
<dbReference type="GO" id="GO:0006355">
    <property type="term" value="P:regulation of DNA-templated transcription"/>
    <property type="evidence" value="ECO:0007669"/>
    <property type="project" value="InterPro"/>
</dbReference>
<gene>
    <name evidence="5" type="ORF">QDX21_08025</name>
</gene>
<dbReference type="InterPro" id="IPR039420">
    <property type="entry name" value="WalR-like"/>
</dbReference>
<dbReference type="SMART" id="SM00448">
    <property type="entry name" value="REC"/>
    <property type="match status" value="1"/>
</dbReference>
<dbReference type="Pfam" id="PF00196">
    <property type="entry name" value="GerE"/>
    <property type="match status" value="1"/>
</dbReference>
<dbReference type="Pfam" id="PF00072">
    <property type="entry name" value="Response_reg"/>
    <property type="match status" value="1"/>
</dbReference>
<dbReference type="PANTHER" id="PTHR43214">
    <property type="entry name" value="TWO-COMPONENT RESPONSE REGULATOR"/>
    <property type="match status" value="1"/>
</dbReference>
<feature type="modified residue" description="4-aspartylphosphate" evidence="2">
    <location>
        <position position="54"/>
    </location>
</feature>
<evidence type="ECO:0000256" key="1">
    <source>
        <dbReference type="ARBA" id="ARBA00023125"/>
    </source>
</evidence>
<evidence type="ECO:0000259" key="3">
    <source>
        <dbReference type="PROSITE" id="PS50043"/>
    </source>
</evidence>
<dbReference type="InterPro" id="IPR000792">
    <property type="entry name" value="Tscrpt_reg_LuxR_C"/>
</dbReference>
<dbReference type="PROSITE" id="PS50110">
    <property type="entry name" value="RESPONSE_REGULATORY"/>
    <property type="match status" value="1"/>
</dbReference>
<evidence type="ECO:0000259" key="4">
    <source>
        <dbReference type="PROSITE" id="PS50110"/>
    </source>
</evidence>
<dbReference type="GO" id="GO:0000160">
    <property type="term" value="P:phosphorelay signal transduction system"/>
    <property type="evidence" value="ECO:0007669"/>
    <property type="project" value="InterPro"/>
</dbReference>
<feature type="domain" description="Response regulatory" evidence="4">
    <location>
        <begin position="3"/>
        <end position="119"/>
    </location>
</feature>
<accession>A0AAJ6AFE3</accession>
<dbReference type="InterPro" id="IPR016032">
    <property type="entry name" value="Sig_transdc_resp-reg_C-effctor"/>
</dbReference>
<evidence type="ECO:0000313" key="5">
    <source>
        <dbReference type="EMBL" id="WGH92271.1"/>
    </source>
</evidence>
<reference evidence="5 6" key="1">
    <citation type="submission" date="2023-03" db="EMBL/GenBank/DDBJ databases">
        <title>Complete genome sequences of several Auritidibacter ignavus strains isolated from ear infections.</title>
        <authorList>
            <person name="Baehr T."/>
            <person name="Baumhoegger A.M."/>
        </authorList>
    </citation>
    <scope>NUCLEOTIDE SEQUENCE [LARGE SCALE GENOMIC DNA]</scope>
    <source>
        <strain evidence="5 6">BABAE-6</strain>
    </source>
</reference>
<dbReference type="GO" id="GO:0003677">
    <property type="term" value="F:DNA binding"/>
    <property type="evidence" value="ECO:0007669"/>
    <property type="project" value="UniProtKB-KW"/>
</dbReference>
<proteinExistence type="predicted"/>
<evidence type="ECO:0000313" key="6">
    <source>
        <dbReference type="Proteomes" id="UP001224674"/>
    </source>
</evidence>
<dbReference type="InterPro" id="IPR011006">
    <property type="entry name" value="CheY-like_superfamily"/>
</dbReference>
<dbReference type="InterPro" id="IPR001789">
    <property type="entry name" value="Sig_transdc_resp-reg_receiver"/>
</dbReference>
<name>A0AAJ6AFE3_9MICC</name>
<keyword evidence="6" id="KW-1185">Reference proteome</keyword>
<dbReference type="Proteomes" id="UP001224674">
    <property type="component" value="Chromosome"/>
</dbReference>
<dbReference type="EMBL" id="CP122566">
    <property type="protein sequence ID" value="WGH92271.1"/>
    <property type="molecule type" value="Genomic_DNA"/>
</dbReference>
<sequence length="200" mass="22083">MIRVVLADDENLLRAAMAQILPYEGEIEVVAQAQTGHEAVEATVTYRPDVLVLDLEMPEIDGLEVLETIQQQLPHQPVLMLTRHAKPGVLRKALRLGVKGFESKSADPSHIADVIEAVHQGKRWIGSEVSASAVSDDCPLTEREKDVLRVTREGFSASEIAAKLFLSQGTVRNYLSSAIAKTHATNRHEAARFARDLDWI</sequence>
<dbReference type="AlphaFoldDB" id="A0AAJ6AFE3"/>
<dbReference type="PRINTS" id="PR00038">
    <property type="entry name" value="HTHLUXR"/>
</dbReference>
<dbReference type="SUPFAM" id="SSF52172">
    <property type="entry name" value="CheY-like"/>
    <property type="match status" value="1"/>
</dbReference>
<evidence type="ECO:0000256" key="2">
    <source>
        <dbReference type="PROSITE-ProRule" id="PRU00169"/>
    </source>
</evidence>
<dbReference type="Gene3D" id="3.40.50.2300">
    <property type="match status" value="1"/>
</dbReference>
<feature type="domain" description="HTH luxR-type" evidence="3">
    <location>
        <begin position="133"/>
        <end position="198"/>
    </location>
</feature>
<dbReference type="RefSeq" id="WP_279674458.1">
    <property type="nucleotide sequence ID" value="NZ_CP122566.1"/>
</dbReference>
<keyword evidence="2" id="KW-0597">Phosphoprotein</keyword>